<dbReference type="EMBL" id="JAIWYP010000004">
    <property type="protein sequence ID" value="KAH3831714.1"/>
    <property type="molecule type" value="Genomic_DNA"/>
</dbReference>
<accession>A0A9D4H8R1</accession>
<gene>
    <name evidence="1" type="ORF">DPMN_104984</name>
</gene>
<name>A0A9D4H8R1_DREPO</name>
<keyword evidence="2" id="KW-1185">Reference proteome</keyword>
<sequence length="53" mass="5946">MPLQDRHEFWAIKGATARPQDTYGLTEYRGRGFQSRGDRAMVSGVPVNLGTYS</sequence>
<reference evidence="1" key="1">
    <citation type="journal article" date="2019" name="bioRxiv">
        <title>The Genome of the Zebra Mussel, Dreissena polymorpha: A Resource for Invasive Species Research.</title>
        <authorList>
            <person name="McCartney M.A."/>
            <person name="Auch B."/>
            <person name="Kono T."/>
            <person name="Mallez S."/>
            <person name="Zhang Y."/>
            <person name="Obille A."/>
            <person name="Becker A."/>
            <person name="Abrahante J.E."/>
            <person name="Garbe J."/>
            <person name="Badalamenti J.P."/>
            <person name="Herman A."/>
            <person name="Mangelson H."/>
            <person name="Liachko I."/>
            <person name="Sullivan S."/>
            <person name="Sone E.D."/>
            <person name="Koren S."/>
            <person name="Silverstein K.A.T."/>
            <person name="Beckman K.B."/>
            <person name="Gohl D.M."/>
        </authorList>
    </citation>
    <scope>NUCLEOTIDE SEQUENCE</scope>
    <source>
        <strain evidence="1">Duluth1</strain>
        <tissue evidence="1">Whole animal</tissue>
    </source>
</reference>
<reference evidence="1" key="2">
    <citation type="submission" date="2020-11" db="EMBL/GenBank/DDBJ databases">
        <authorList>
            <person name="McCartney M.A."/>
            <person name="Auch B."/>
            <person name="Kono T."/>
            <person name="Mallez S."/>
            <person name="Becker A."/>
            <person name="Gohl D.M."/>
            <person name="Silverstein K.A.T."/>
            <person name="Koren S."/>
            <person name="Bechman K.B."/>
            <person name="Herman A."/>
            <person name="Abrahante J.E."/>
            <person name="Garbe J."/>
        </authorList>
    </citation>
    <scope>NUCLEOTIDE SEQUENCE</scope>
    <source>
        <strain evidence="1">Duluth1</strain>
        <tissue evidence="1">Whole animal</tissue>
    </source>
</reference>
<comment type="caution">
    <text evidence="1">The sequence shown here is derived from an EMBL/GenBank/DDBJ whole genome shotgun (WGS) entry which is preliminary data.</text>
</comment>
<proteinExistence type="predicted"/>
<organism evidence="1 2">
    <name type="scientific">Dreissena polymorpha</name>
    <name type="common">Zebra mussel</name>
    <name type="synonym">Mytilus polymorpha</name>
    <dbReference type="NCBI Taxonomy" id="45954"/>
    <lineage>
        <taxon>Eukaryota</taxon>
        <taxon>Metazoa</taxon>
        <taxon>Spiralia</taxon>
        <taxon>Lophotrochozoa</taxon>
        <taxon>Mollusca</taxon>
        <taxon>Bivalvia</taxon>
        <taxon>Autobranchia</taxon>
        <taxon>Heteroconchia</taxon>
        <taxon>Euheterodonta</taxon>
        <taxon>Imparidentia</taxon>
        <taxon>Neoheterodontei</taxon>
        <taxon>Myida</taxon>
        <taxon>Dreissenoidea</taxon>
        <taxon>Dreissenidae</taxon>
        <taxon>Dreissena</taxon>
    </lineage>
</organism>
<protein>
    <submittedName>
        <fullName evidence="1">Uncharacterized protein</fullName>
    </submittedName>
</protein>
<evidence type="ECO:0000313" key="1">
    <source>
        <dbReference type="EMBL" id="KAH3831714.1"/>
    </source>
</evidence>
<evidence type="ECO:0000313" key="2">
    <source>
        <dbReference type="Proteomes" id="UP000828390"/>
    </source>
</evidence>
<dbReference type="AlphaFoldDB" id="A0A9D4H8R1"/>
<dbReference type="Proteomes" id="UP000828390">
    <property type="component" value="Unassembled WGS sequence"/>
</dbReference>